<comment type="caution">
    <text evidence="2">The sequence shown here is derived from an EMBL/GenBank/DDBJ whole genome shotgun (WGS) entry which is preliminary data.</text>
</comment>
<proteinExistence type="predicted"/>
<evidence type="ECO:0000313" key="2">
    <source>
        <dbReference type="EMBL" id="CAE7289562.1"/>
    </source>
</evidence>
<evidence type="ECO:0000256" key="1">
    <source>
        <dbReference type="SAM" id="MobiDB-lite"/>
    </source>
</evidence>
<accession>A0A812N565</accession>
<feature type="region of interest" description="Disordered" evidence="1">
    <location>
        <begin position="328"/>
        <end position="351"/>
    </location>
</feature>
<dbReference type="AlphaFoldDB" id="A0A812N565"/>
<organism evidence="2 3">
    <name type="scientific">Symbiodinium pilosum</name>
    <name type="common">Dinoflagellate</name>
    <dbReference type="NCBI Taxonomy" id="2952"/>
    <lineage>
        <taxon>Eukaryota</taxon>
        <taxon>Sar</taxon>
        <taxon>Alveolata</taxon>
        <taxon>Dinophyceae</taxon>
        <taxon>Suessiales</taxon>
        <taxon>Symbiodiniaceae</taxon>
        <taxon>Symbiodinium</taxon>
    </lineage>
</organism>
<feature type="non-terminal residue" evidence="2">
    <location>
        <position position="764"/>
    </location>
</feature>
<dbReference type="OrthoDB" id="448105at2759"/>
<evidence type="ECO:0000313" key="3">
    <source>
        <dbReference type="Proteomes" id="UP000649617"/>
    </source>
</evidence>
<reference evidence="2" key="1">
    <citation type="submission" date="2021-02" db="EMBL/GenBank/DDBJ databases">
        <authorList>
            <person name="Dougan E. K."/>
            <person name="Rhodes N."/>
            <person name="Thang M."/>
            <person name="Chan C."/>
        </authorList>
    </citation>
    <scope>NUCLEOTIDE SEQUENCE</scope>
</reference>
<protein>
    <submittedName>
        <fullName evidence="2">Uncharacterized protein</fullName>
    </submittedName>
</protein>
<sequence>ARTVCDKLKADGKYVHKLLGKHIELCEMANGLHLNHDTLGRRDLRTTVFTLLDNNVVLPMHIRLCVTRRCVSFYCQDLLDSLSAKDAKAVKEATVKKEKTLERLVSALAVWKYYQPDEEAELESAAVLQAEDNPLPSWSFDACSFAALAAELQEEVSKLSDGAEEDSAASAAREDHLNEDLCLAMTNSLNNDFFMMLLEDKKDKIDERMSLLRDICERYLALYQADEVDVIGKQLLPGAFKAASTIKEVMSALLVMLNPMPGYLNTDMGAISAVLKAKEENKFASCVKLFLKSAHWQAKLDDCLQKGPVTMKIAPELAHLTEKLAMENEASKPKGDEDDEASQPEQRNEVVSADLNNAIDKLEEFQKSLRKGATGALEKEMIERLMAIAEWTTGQTEVKSLPDFHVPALSKGLQLLSKGHKSLPEFLKKLEAWKGNMAQGLSKQKIISYAQVVSQDGTPVDWEIVKQLMDGSNDARADPEIVDAFRKLSGILFRSLAAQALVEEVEANACALNMRNIDIAADKWGKLGVTAEARLKSDIKLSIFYAYFTMAQKVFKQDGDQKAGDDEQPPPVYFSCMDELAVSKMVVQGLQVYAKQLRSMADGLIEKLSQCTQGRHSSGPDSWKHGLEGSASFQDIKTNASSRLDCDVSGLQSLMDQLTEVQQTCNMAYQKTSFLRSICSETVDAVDIIKVCHHKVKEEIKLAVIFKYEGLFVNALMDENASSGKDLARPELAALSGDKRISADDIHAGVLEATRNLLAQRNGA</sequence>
<name>A0A812N565_SYMPI</name>
<dbReference type="EMBL" id="CAJNIZ010009867">
    <property type="protein sequence ID" value="CAE7289562.1"/>
    <property type="molecule type" value="Genomic_DNA"/>
</dbReference>
<gene>
    <name evidence="2" type="ORF">SPIL2461_LOCUS6508</name>
</gene>
<dbReference type="Proteomes" id="UP000649617">
    <property type="component" value="Unassembled WGS sequence"/>
</dbReference>
<keyword evidence="3" id="KW-1185">Reference proteome</keyword>